<proteinExistence type="predicted"/>
<organism evidence="1">
    <name type="scientific">Siphoviridae sp. ctWDo30</name>
    <dbReference type="NCBI Taxonomy" id="2826360"/>
    <lineage>
        <taxon>Viruses</taxon>
        <taxon>Duplodnaviria</taxon>
        <taxon>Heunggongvirae</taxon>
        <taxon>Uroviricota</taxon>
        <taxon>Caudoviricetes</taxon>
    </lineage>
</organism>
<dbReference type="EMBL" id="BK015068">
    <property type="protein sequence ID" value="DAD89721.1"/>
    <property type="molecule type" value="Genomic_DNA"/>
</dbReference>
<accession>A0A8S5N4Z7</accession>
<evidence type="ECO:0000313" key="1">
    <source>
        <dbReference type="EMBL" id="DAD89721.1"/>
    </source>
</evidence>
<reference evidence="1" key="1">
    <citation type="journal article" date="2021" name="Proc. Natl. Acad. Sci. U.S.A.">
        <title>A Catalog of Tens of Thousands of Viruses from Human Metagenomes Reveals Hidden Associations with Chronic Diseases.</title>
        <authorList>
            <person name="Tisza M.J."/>
            <person name="Buck C.B."/>
        </authorList>
    </citation>
    <scope>NUCLEOTIDE SEQUENCE</scope>
    <source>
        <strain evidence="1">CtWDo30</strain>
    </source>
</reference>
<name>A0A8S5N4Z7_9CAUD</name>
<protein>
    <submittedName>
        <fullName evidence="1">Uncharacterized protein</fullName>
    </submittedName>
</protein>
<sequence length="58" mass="6823">MESICKFFLSKAQFFSKGFNSIIQVFTSYLIFRVYNNNVRMSTKKFLTNVRMGTIIVL</sequence>